<evidence type="ECO:0000256" key="1">
    <source>
        <dbReference type="ARBA" id="ARBA00023015"/>
    </source>
</evidence>
<dbReference type="PROSITE" id="PS00715">
    <property type="entry name" value="SIGMA70_1"/>
    <property type="match status" value="1"/>
</dbReference>
<keyword evidence="3" id="KW-0238">DNA-binding</keyword>
<reference evidence="6 7" key="1">
    <citation type="journal article" date="2015" name="Stand. Genomic Sci.">
        <title>Genomic Encyclopedia of Bacterial and Archaeal Type Strains, Phase III: the genomes of soil and plant-associated and newly described type strains.</title>
        <authorList>
            <person name="Whitman W.B."/>
            <person name="Woyke T."/>
            <person name="Klenk H.P."/>
            <person name="Zhou Y."/>
            <person name="Lilburn T.G."/>
            <person name="Beck B.J."/>
            <person name="De Vos P."/>
            <person name="Vandamme P."/>
            <person name="Eisen J.A."/>
            <person name="Garrity G."/>
            <person name="Hugenholtz P."/>
            <person name="Kyrpides N.C."/>
        </authorList>
    </citation>
    <scope>NUCLEOTIDE SEQUENCE [LARGE SCALE GENOMIC DNA]</scope>
    <source>
        <strain evidence="6 7">VKM Ac-2538</strain>
    </source>
</reference>
<dbReference type="Pfam" id="PF04542">
    <property type="entry name" value="Sigma70_r2"/>
    <property type="match status" value="1"/>
</dbReference>
<evidence type="ECO:0000259" key="5">
    <source>
        <dbReference type="PROSITE" id="PS00715"/>
    </source>
</evidence>
<proteinExistence type="predicted"/>
<dbReference type="InterPro" id="IPR013325">
    <property type="entry name" value="RNA_pol_sigma_r2"/>
</dbReference>
<dbReference type="SUPFAM" id="SSF88659">
    <property type="entry name" value="Sigma3 and sigma4 domains of RNA polymerase sigma factors"/>
    <property type="match status" value="2"/>
</dbReference>
<dbReference type="PRINTS" id="PR00046">
    <property type="entry name" value="SIGMA70FCT"/>
</dbReference>
<dbReference type="InterPro" id="IPR036388">
    <property type="entry name" value="WH-like_DNA-bd_sf"/>
</dbReference>
<dbReference type="InterPro" id="IPR050239">
    <property type="entry name" value="Sigma-70_RNA_pol_init_factors"/>
</dbReference>
<evidence type="ECO:0000256" key="3">
    <source>
        <dbReference type="ARBA" id="ARBA00023125"/>
    </source>
</evidence>
<dbReference type="InterPro" id="IPR013324">
    <property type="entry name" value="RNA_pol_sigma_r3/r4-like"/>
</dbReference>
<dbReference type="NCBIfam" id="TIGR02937">
    <property type="entry name" value="sigma70-ECF"/>
    <property type="match status" value="1"/>
</dbReference>
<keyword evidence="4" id="KW-0804">Transcription</keyword>
<dbReference type="RefSeq" id="WP_132195439.1">
    <property type="nucleotide sequence ID" value="NZ_SLWM01000027.1"/>
</dbReference>
<evidence type="ECO:0000256" key="2">
    <source>
        <dbReference type="ARBA" id="ARBA00023082"/>
    </source>
</evidence>
<dbReference type="InterPro" id="IPR007624">
    <property type="entry name" value="RNA_pol_sigma70_r3"/>
</dbReference>
<gene>
    <name evidence="6" type="ORF">EV644_12719</name>
</gene>
<dbReference type="InterPro" id="IPR007627">
    <property type="entry name" value="RNA_pol_sigma70_r2"/>
</dbReference>
<protein>
    <submittedName>
        <fullName evidence="6">RNA polymerase primary sigma factor/RNA polymerase nonessential primary-like sigma factor</fullName>
    </submittedName>
</protein>
<accession>A0ABY2B8V7</accession>
<dbReference type="PANTHER" id="PTHR30603:SF47">
    <property type="entry name" value="RNA POLYMERASE SIGMA FACTOR SIGD, CHLOROPLASTIC"/>
    <property type="match status" value="1"/>
</dbReference>
<dbReference type="InterPro" id="IPR014284">
    <property type="entry name" value="RNA_pol_sigma-70_dom"/>
</dbReference>
<evidence type="ECO:0000313" key="7">
    <source>
        <dbReference type="Proteomes" id="UP000295818"/>
    </source>
</evidence>
<sequence length="305" mass="34029">MAELDCDSADVNALVAYLRGIGRHELLTVEEVNELSYWIEAGLLAAERLLDAPDPPSISDLDAPASTSVADLEAIVLLGEAARQRMIEGNLRLVVSLAKRYTGKGISLLDLIQEGNLGLMRAVERFDHRLGNRFSTYAIWWIRQAIGRAISDRSRLVRMPAQAYTDAGRITAVQRELTQRLGREPSTAELAVGASLTVARVERAHAWKVRPESLDLDETDQLVDDEAIVLRAALRRDLHYQLEFLDDVKQAILGLRFGLRGVAESTVEETAAILRLDPDRVRALEAEALRELRRRCRIGLREYAA</sequence>
<keyword evidence="7" id="KW-1185">Reference proteome</keyword>
<feature type="domain" description="RNA polymerase sigma-70" evidence="5">
    <location>
        <begin position="110"/>
        <end position="123"/>
    </location>
</feature>
<dbReference type="Gene3D" id="1.10.10.10">
    <property type="entry name" value="Winged helix-like DNA-binding domain superfamily/Winged helix DNA-binding domain"/>
    <property type="match status" value="2"/>
</dbReference>
<keyword evidence="1" id="KW-0805">Transcription regulation</keyword>
<comment type="caution">
    <text evidence="6">The sequence shown here is derived from an EMBL/GenBank/DDBJ whole genome shotgun (WGS) entry which is preliminary data.</text>
</comment>
<evidence type="ECO:0000313" key="6">
    <source>
        <dbReference type="EMBL" id="TCO12130.1"/>
    </source>
</evidence>
<dbReference type="Pfam" id="PF04539">
    <property type="entry name" value="Sigma70_r3"/>
    <property type="match status" value="1"/>
</dbReference>
<evidence type="ECO:0000256" key="4">
    <source>
        <dbReference type="ARBA" id="ARBA00023163"/>
    </source>
</evidence>
<organism evidence="6 7">
    <name type="scientific">Kribbella orskensis</name>
    <dbReference type="NCBI Taxonomy" id="2512216"/>
    <lineage>
        <taxon>Bacteria</taxon>
        <taxon>Bacillati</taxon>
        <taxon>Actinomycetota</taxon>
        <taxon>Actinomycetes</taxon>
        <taxon>Propionibacteriales</taxon>
        <taxon>Kribbellaceae</taxon>
        <taxon>Kribbella</taxon>
    </lineage>
</organism>
<keyword evidence="2" id="KW-0731">Sigma factor</keyword>
<name>A0ABY2B8V7_9ACTN</name>
<dbReference type="PANTHER" id="PTHR30603">
    <property type="entry name" value="RNA POLYMERASE SIGMA FACTOR RPO"/>
    <property type="match status" value="1"/>
</dbReference>
<dbReference type="Proteomes" id="UP000295818">
    <property type="component" value="Unassembled WGS sequence"/>
</dbReference>
<dbReference type="Gene3D" id="1.10.601.10">
    <property type="entry name" value="RNA Polymerase Primary Sigma Factor"/>
    <property type="match status" value="1"/>
</dbReference>
<dbReference type="InterPro" id="IPR000943">
    <property type="entry name" value="RNA_pol_sigma70"/>
</dbReference>
<dbReference type="SUPFAM" id="SSF88946">
    <property type="entry name" value="Sigma2 domain of RNA polymerase sigma factors"/>
    <property type="match status" value="1"/>
</dbReference>
<dbReference type="EMBL" id="SLWM01000027">
    <property type="protein sequence ID" value="TCO12130.1"/>
    <property type="molecule type" value="Genomic_DNA"/>
</dbReference>